<dbReference type="Proteomes" id="UP001162162">
    <property type="component" value="Unassembled WGS sequence"/>
</dbReference>
<protein>
    <submittedName>
        <fullName evidence="1">Uncharacterized protein</fullName>
    </submittedName>
</protein>
<keyword evidence="2" id="KW-1185">Reference proteome</keyword>
<reference evidence="1" key="1">
    <citation type="journal article" date="2023" name="Insect Mol. Biol.">
        <title>Genome sequencing provides insights into the evolution of gene families encoding plant cell wall-degrading enzymes in longhorned beetles.</title>
        <authorList>
            <person name="Shin N.R."/>
            <person name="Okamura Y."/>
            <person name="Kirsch R."/>
            <person name="Pauchet Y."/>
        </authorList>
    </citation>
    <scope>NUCLEOTIDE SEQUENCE</scope>
    <source>
        <strain evidence="1">AMC_N1</strain>
    </source>
</reference>
<organism evidence="1 2">
    <name type="scientific">Aromia moschata</name>
    <dbReference type="NCBI Taxonomy" id="1265417"/>
    <lineage>
        <taxon>Eukaryota</taxon>
        <taxon>Metazoa</taxon>
        <taxon>Ecdysozoa</taxon>
        <taxon>Arthropoda</taxon>
        <taxon>Hexapoda</taxon>
        <taxon>Insecta</taxon>
        <taxon>Pterygota</taxon>
        <taxon>Neoptera</taxon>
        <taxon>Endopterygota</taxon>
        <taxon>Coleoptera</taxon>
        <taxon>Polyphaga</taxon>
        <taxon>Cucujiformia</taxon>
        <taxon>Chrysomeloidea</taxon>
        <taxon>Cerambycidae</taxon>
        <taxon>Cerambycinae</taxon>
        <taxon>Callichromatini</taxon>
        <taxon>Aromia</taxon>
    </lineage>
</organism>
<evidence type="ECO:0000313" key="2">
    <source>
        <dbReference type="Proteomes" id="UP001162162"/>
    </source>
</evidence>
<evidence type="ECO:0000313" key="1">
    <source>
        <dbReference type="EMBL" id="KAJ8946969.1"/>
    </source>
</evidence>
<sequence>MRHEKDIYSEECTELLDTLENLEEEGEGDFSNIASLPAEKKDQGIADKNVNLKLQPLELKEYIETPKTQQKLTTPGQDLLEWCKEMTKSYPGLR</sequence>
<name>A0AAV8Y880_9CUCU</name>
<comment type="caution">
    <text evidence="1">The sequence shown here is derived from an EMBL/GenBank/DDBJ whole genome shotgun (WGS) entry which is preliminary data.</text>
</comment>
<proteinExistence type="predicted"/>
<accession>A0AAV8Y880</accession>
<dbReference type="AlphaFoldDB" id="A0AAV8Y880"/>
<dbReference type="EMBL" id="JAPWTK010000172">
    <property type="protein sequence ID" value="KAJ8946969.1"/>
    <property type="molecule type" value="Genomic_DNA"/>
</dbReference>
<gene>
    <name evidence="1" type="ORF">NQ318_015907</name>
</gene>